<evidence type="ECO:0000259" key="4">
    <source>
        <dbReference type="PROSITE" id="PS51029"/>
    </source>
</evidence>
<comment type="subcellular location">
    <subcellularLocation>
        <location evidence="1">Nucleus</location>
    </subcellularLocation>
</comment>
<dbReference type="PROSITE" id="PS51029">
    <property type="entry name" value="MADF"/>
    <property type="match status" value="1"/>
</dbReference>
<dbReference type="Proteomes" id="UP001292094">
    <property type="component" value="Unassembled WGS sequence"/>
</dbReference>
<protein>
    <recommendedName>
        <fullName evidence="8">MADF domain-containing protein</fullName>
    </recommendedName>
</protein>
<dbReference type="InterPro" id="IPR017930">
    <property type="entry name" value="Myb_dom"/>
</dbReference>
<proteinExistence type="predicted"/>
<feature type="domain" description="MADF" evidence="4">
    <location>
        <begin position="1"/>
        <end position="70"/>
    </location>
</feature>
<dbReference type="PANTHER" id="PTHR12243:SF67">
    <property type="entry name" value="COREPRESSOR OF PANGOLIN, ISOFORM A-RELATED"/>
    <property type="match status" value="1"/>
</dbReference>
<comment type="caution">
    <text evidence="6">The sequence shown here is derived from an EMBL/GenBank/DDBJ whole genome shotgun (WGS) entry which is preliminary data.</text>
</comment>
<dbReference type="GO" id="GO:0005667">
    <property type="term" value="C:transcription regulator complex"/>
    <property type="evidence" value="ECO:0007669"/>
    <property type="project" value="TreeGrafter"/>
</dbReference>
<organism evidence="6 7">
    <name type="scientific">Petrolisthes manimaculis</name>
    <dbReference type="NCBI Taxonomy" id="1843537"/>
    <lineage>
        <taxon>Eukaryota</taxon>
        <taxon>Metazoa</taxon>
        <taxon>Ecdysozoa</taxon>
        <taxon>Arthropoda</taxon>
        <taxon>Crustacea</taxon>
        <taxon>Multicrustacea</taxon>
        <taxon>Malacostraca</taxon>
        <taxon>Eumalacostraca</taxon>
        <taxon>Eucarida</taxon>
        <taxon>Decapoda</taxon>
        <taxon>Pleocyemata</taxon>
        <taxon>Anomura</taxon>
        <taxon>Galatheoidea</taxon>
        <taxon>Porcellanidae</taxon>
        <taxon>Petrolisthes</taxon>
    </lineage>
</organism>
<dbReference type="AlphaFoldDB" id="A0AAE1PU26"/>
<evidence type="ECO:0000256" key="1">
    <source>
        <dbReference type="ARBA" id="ARBA00004123"/>
    </source>
</evidence>
<sequence>MKKNAWKQIAQQLNRSEDQCKKRWTNLRDRYVRTRRIHERAIPSGSGSDSIPKIKWKYYRLLDSVLHHCVEHRTRGHNFQLGLSSIPDASSSPDESPETHPPDFGDILEIYSSEGDVIDGATGKPPVVAAGEARATNTPKRERTEAAATPWMKTKPEGHDWQSTVAQWITSHRPKEKSTHPADAAADYIRSQLFQIQDPSEQRTIIMNIFEVLHSSMNNIKHL</sequence>
<name>A0AAE1PU26_9EUCA</name>
<evidence type="ECO:0008006" key="8">
    <source>
        <dbReference type="Google" id="ProtNLM"/>
    </source>
</evidence>
<dbReference type="GO" id="GO:0006357">
    <property type="term" value="P:regulation of transcription by RNA polymerase II"/>
    <property type="evidence" value="ECO:0007669"/>
    <property type="project" value="TreeGrafter"/>
</dbReference>
<dbReference type="PANTHER" id="PTHR12243">
    <property type="entry name" value="MADF DOMAIN TRANSCRIPTION FACTOR"/>
    <property type="match status" value="1"/>
</dbReference>
<keyword evidence="7" id="KW-1185">Reference proteome</keyword>
<dbReference type="GO" id="GO:0005634">
    <property type="term" value="C:nucleus"/>
    <property type="evidence" value="ECO:0007669"/>
    <property type="project" value="UniProtKB-SubCell"/>
</dbReference>
<evidence type="ECO:0000313" key="7">
    <source>
        <dbReference type="Proteomes" id="UP001292094"/>
    </source>
</evidence>
<dbReference type="SUPFAM" id="SSF46689">
    <property type="entry name" value="Homeodomain-like"/>
    <property type="match status" value="1"/>
</dbReference>
<feature type="region of interest" description="Disordered" evidence="2">
    <location>
        <begin position="80"/>
        <end position="102"/>
    </location>
</feature>
<dbReference type="PROSITE" id="PS51294">
    <property type="entry name" value="HTH_MYB"/>
    <property type="match status" value="1"/>
</dbReference>
<dbReference type="InterPro" id="IPR006578">
    <property type="entry name" value="MADF-dom"/>
</dbReference>
<dbReference type="InterPro" id="IPR001005">
    <property type="entry name" value="SANT/Myb"/>
</dbReference>
<reference evidence="6" key="1">
    <citation type="submission" date="2023-11" db="EMBL/GenBank/DDBJ databases">
        <title>Genome assemblies of two species of porcelain crab, Petrolisthes cinctipes and Petrolisthes manimaculis (Anomura: Porcellanidae).</title>
        <authorList>
            <person name="Angst P."/>
        </authorList>
    </citation>
    <scope>NUCLEOTIDE SEQUENCE</scope>
    <source>
        <strain evidence="6">PB745_02</strain>
        <tissue evidence="6">Gill</tissue>
    </source>
</reference>
<feature type="compositionally biased region" description="Low complexity" evidence="2">
    <location>
        <begin position="84"/>
        <end position="94"/>
    </location>
</feature>
<feature type="domain" description="Myb-like" evidence="3">
    <location>
        <begin position="1"/>
        <end position="28"/>
    </location>
</feature>
<evidence type="ECO:0000313" key="6">
    <source>
        <dbReference type="EMBL" id="KAK4314518.1"/>
    </source>
</evidence>
<evidence type="ECO:0000256" key="2">
    <source>
        <dbReference type="SAM" id="MobiDB-lite"/>
    </source>
</evidence>
<dbReference type="InterPro" id="IPR039353">
    <property type="entry name" value="TF_Adf1"/>
</dbReference>
<dbReference type="InterPro" id="IPR009057">
    <property type="entry name" value="Homeodomain-like_sf"/>
</dbReference>
<dbReference type="Pfam" id="PF10545">
    <property type="entry name" value="MADF_DNA_bdg"/>
    <property type="match status" value="1"/>
</dbReference>
<evidence type="ECO:0000259" key="5">
    <source>
        <dbReference type="PROSITE" id="PS51294"/>
    </source>
</evidence>
<gene>
    <name evidence="6" type="ORF">Pmani_014223</name>
</gene>
<accession>A0AAE1PU26</accession>
<dbReference type="PROSITE" id="PS50090">
    <property type="entry name" value="MYB_LIKE"/>
    <property type="match status" value="1"/>
</dbReference>
<dbReference type="EMBL" id="JAWZYT010001218">
    <property type="protein sequence ID" value="KAK4314518.1"/>
    <property type="molecule type" value="Genomic_DNA"/>
</dbReference>
<dbReference type="Gene3D" id="1.10.10.60">
    <property type="entry name" value="Homeodomain-like"/>
    <property type="match status" value="1"/>
</dbReference>
<evidence type="ECO:0000259" key="3">
    <source>
        <dbReference type="PROSITE" id="PS50090"/>
    </source>
</evidence>
<feature type="domain" description="HTH myb-type" evidence="5">
    <location>
        <begin position="1"/>
        <end position="32"/>
    </location>
</feature>